<accession>A0ABP9JHB6</accession>
<protein>
    <submittedName>
        <fullName evidence="1">Uncharacterized protein</fullName>
    </submittedName>
</protein>
<keyword evidence="2" id="KW-1185">Reference proteome</keyword>
<sequence length="44" mass="4641">MHTYDAQLTVGAPLPLPYEVALDGVEEFLSTICTTTVACVGSAR</sequence>
<evidence type="ECO:0000313" key="1">
    <source>
        <dbReference type="EMBL" id="GAA5030566.1"/>
    </source>
</evidence>
<dbReference type="Proteomes" id="UP001501759">
    <property type="component" value="Unassembled WGS sequence"/>
</dbReference>
<name>A0ABP9JHB6_9ACTN</name>
<reference evidence="2" key="1">
    <citation type="journal article" date="2019" name="Int. J. Syst. Evol. Microbiol.">
        <title>The Global Catalogue of Microorganisms (GCM) 10K type strain sequencing project: providing services to taxonomists for standard genome sequencing and annotation.</title>
        <authorList>
            <consortium name="The Broad Institute Genomics Platform"/>
            <consortium name="The Broad Institute Genome Sequencing Center for Infectious Disease"/>
            <person name="Wu L."/>
            <person name="Ma J."/>
        </authorList>
    </citation>
    <scope>NUCLEOTIDE SEQUENCE [LARGE SCALE GENOMIC DNA]</scope>
    <source>
        <strain evidence="2">JCM 18409</strain>
    </source>
</reference>
<proteinExistence type="predicted"/>
<dbReference type="RefSeq" id="WP_345656970.1">
    <property type="nucleotide sequence ID" value="NZ_BAABKB010000033.1"/>
</dbReference>
<organism evidence="1 2">
    <name type="scientific">Streptomyces siamensis</name>
    <dbReference type="NCBI Taxonomy" id="1274986"/>
    <lineage>
        <taxon>Bacteria</taxon>
        <taxon>Bacillati</taxon>
        <taxon>Actinomycetota</taxon>
        <taxon>Actinomycetes</taxon>
        <taxon>Kitasatosporales</taxon>
        <taxon>Streptomycetaceae</taxon>
        <taxon>Streptomyces</taxon>
    </lineage>
</organism>
<gene>
    <name evidence="1" type="ORF">GCM10023335_71050</name>
</gene>
<dbReference type="EMBL" id="BAABKB010000033">
    <property type="protein sequence ID" value="GAA5030566.1"/>
    <property type="molecule type" value="Genomic_DNA"/>
</dbReference>
<comment type="caution">
    <text evidence="1">The sequence shown here is derived from an EMBL/GenBank/DDBJ whole genome shotgun (WGS) entry which is preliminary data.</text>
</comment>
<evidence type="ECO:0000313" key="2">
    <source>
        <dbReference type="Proteomes" id="UP001501759"/>
    </source>
</evidence>